<gene>
    <name evidence="2" type="ORF">CEY15_10965</name>
</gene>
<protein>
    <submittedName>
        <fullName evidence="2">Sulfurtransferase</fullName>
    </submittedName>
</protein>
<evidence type="ECO:0000313" key="3">
    <source>
        <dbReference type="Proteomes" id="UP000218810"/>
    </source>
</evidence>
<dbReference type="GO" id="GO:0016740">
    <property type="term" value="F:transferase activity"/>
    <property type="evidence" value="ECO:0007669"/>
    <property type="project" value="UniProtKB-KW"/>
</dbReference>
<dbReference type="InterPro" id="IPR036873">
    <property type="entry name" value="Rhodanese-like_dom_sf"/>
</dbReference>
<reference evidence="3" key="1">
    <citation type="submission" date="2017-09" db="EMBL/GenBank/DDBJ databases">
        <authorList>
            <person name="Zhang Y."/>
            <person name="Huang X."/>
            <person name="Liu J."/>
            <person name="Lu L."/>
            <person name="Peng K."/>
        </authorList>
    </citation>
    <scope>NUCLEOTIDE SEQUENCE [LARGE SCALE GENOMIC DNA]</scope>
    <source>
        <strain evidence="3">S-XJ-1</strain>
    </source>
</reference>
<keyword evidence="3" id="KW-1185">Reference proteome</keyword>
<dbReference type="Pfam" id="PF00581">
    <property type="entry name" value="Rhodanese"/>
    <property type="match status" value="1"/>
</dbReference>
<comment type="caution">
    <text evidence="2">The sequence shown here is derived from an EMBL/GenBank/DDBJ whole genome shotgun (WGS) entry which is preliminary data.</text>
</comment>
<sequence>MLSSLTHAPTIAPADLRDAMDSDTPPTVIDVRSGAEYSSVHIRGSYNVPLPLLAEHGEEFASRLPGQVVLICQSGNRARQAGQRLESVGVDPDSVTVLDGGIAAFESAGGEVVRGAGPWAMDRQVRMAAGSLVLVGVTASKVLSPKFAYLAGAIGAGLTYSAASNSCAMAAALSKMPWNRSADEPGLGSVLDSLPARS</sequence>
<dbReference type="PANTHER" id="PTHR43031">
    <property type="entry name" value="FAD-DEPENDENT OXIDOREDUCTASE"/>
    <property type="match status" value="1"/>
</dbReference>
<proteinExistence type="predicted"/>
<dbReference type="Proteomes" id="UP000218810">
    <property type="component" value="Unassembled WGS sequence"/>
</dbReference>
<dbReference type="PANTHER" id="PTHR43031:SF7">
    <property type="entry name" value="NITRIC OXIDE REDUCTASE FLRD-NAD(+) REDUCTASE"/>
    <property type="match status" value="1"/>
</dbReference>
<dbReference type="AlphaFoldDB" id="A0A2A2WNV5"/>
<dbReference type="SUPFAM" id="SSF52821">
    <property type="entry name" value="Rhodanese/Cell cycle control phosphatase"/>
    <property type="match status" value="1"/>
</dbReference>
<organism evidence="2 3">
    <name type="scientific">Dietzia natronolimnaea</name>
    <dbReference type="NCBI Taxonomy" id="161920"/>
    <lineage>
        <taxon>Bacteria</taxon>
        <taxon>Bacillati</taxon>
        <taxon>Actinomycetota</taxon>
        <taxon>Actinomycetes</taxon>
        <taxon>Mycobacteriales</taxon>
        <taxon>Dietziaceae</taxon>
        <taxon>Dietzia</taxon>
    </lineage>
</organism>
<dbReference type="SMART" id="SM00450">
    <property type="entry name" value="RHOD"/>
    <property type="match status" value="1"/>
</dbReference>
<evidence type="ECO:0000313" key="2">
    <source>
        <dbReference type="EMBL" id="PAY22845.1"/>
    </source>
</evidence>
<dbReference type="CDD" id="cd00158">
    <property type="entry name" value="RHOD"/>
    <property type="match status" value="1"/>
</dbReference>
<dbReference type="InterPro" id="IPR050229">
    <property type="entry name" value="GlpE_sulfurtransferase"/>
</dbReference>
<dbReference type="InterPro" id="IPR001763">
    <property type="entry name" value="Rhodanese-like_dom"/>
</dbReference>
<dbReference type="OrthoDB" id="9800872at2"/>
<dbReference type="InterPro" id="IPR021309">
    <property type="entry name" value="YgaP-like_TM"/>
</dbReference>
<keyword evidence="2" id="KW-0808">Transferase</keyword>
<dbReference type="EMBL" id="NTGA01000019">
    <property type="protein sequence ID" value="PAY22845.1"/>
    <property type="molecule type" value="Genomic_DNA"/>
</dbReference>
<accession>A0A2A2WNV5</accession>
<dbReference type="Gene3D" id="6.10.140.1340">
    <property type="match status" value="1"/>
</dbReference>
<feature type="domain" description="Rhodanese" evidence="1">
    <location>
        <begin position="22"/>
        <end position="114"/>
    </location>
</feature>
<dbReference type="Pfam" id="PF11127">
    <property type="entry name" value="YgaP-like_TM"/>
    <property type="match status" value="1"/>
</dbReference>
<dbReference type="Gene3D" id="3.40.250.10">
    <property type="entry name" value="Rhodanese-like domain"/>
    <property type="match status" value="1"/>
</dbReference>
<evidence type="ECO:0000259" key="1">
    <source>
        <dbReference type="PROSITE" id="PS50206"/>
    </source>
</evidence>
<dbReference type="PROSITE" id="PS50206">
    <property type="entry name" value="RHODANESE_3"/>
    <property type="match status" value="1"/>
</dbReference>
<dbReference type="RefSeq" id="WP_095718481.1">
    <property type="nucleotide sequence ID" value="NZ_JBNQFY010000003.1"/>
</dbReference>
<name>A0A2A2WNV5_9ACTN</name>